<evidence type="ECO:0000313" key="4">
    <source>
        <dbReference type="EMBL" id="CAF0827129.1"/>
    </source>
</evidence>
<dbReference type="PANTHER" id="PTHR33558:SF1">
    <property type="entry name" value="GLUTAREDOXIN-LIKE PROTEIN C5ORF63 HOMOLOG"/>
    <property type="match status" value="1"/>
</dbReference>
<dbReference type="PROSITE" id="PS50030">
    <property type="entry name" value="UBA"/>
    <property type="match status" value="1"/>
</dbReference>
<feature type="domain" description="Ubiquitin-like" evidence="3">
    <location>
        <begin position="102"/>
        <end position="167"/>
    </location>
</feature>
<dbReference type="InterPro" id="IPR008554">
    <property type="entry name" value="Glutaredoxin-like"/>
</dbReference>
<dbReference type="PANTHER" id="PTHR33558">
    <property type="entry name" value="GLUTAREDOXIN-LIKE PROTEIN C5ORF63 HOMOLOG"/>
    <property type="match status" value="1"/>
</dbReference>
<comment type="caution">
    <text evidence="4">The sequence shown here is derived from an EMBL/GenBank/DDBJ whole genome shotgun (WGS) entry which is preliminary data.</text>
</comment>
<dbReference type="InterPro" id="IPR009060">
    <property type="entry name" value="UBA-like_sf"/>
</dbReference>
<dbReference type="Gene3D" id="3.40.30.10">
    <property type="entry name" value="Glutaredoxin"/>
    <property type="match status" value="1"/>
</dbReference>
<proteinExistence type="predicted"/>
<dbReference type="InterPro" id="IPR052565">
    <property type="entry name" value="Glutaredoxin-like_YDR286C"/>
</dbReference>
<dbReference type="PROSITE" id="PS50053">
    <property type="entry name" value="UBIQUITIN_2"/>
    <property type="match status" value="1"/>
</dbReference>
<sequence length="464" mass="53404">MFKRGIIQIFRRFSSNQTENDLIKLTLYTKKNCSLCDQAKEIIEDSYPDTFEIEEVDITKDRELFRKFKLDIPVFYFKDQFLMQHKVDKTALDKLIKNIMSLKVLVKNLNVSLLEKNFKKEFESINSNLSVDDLLSLICQNSQIEKSNLSLIYRGEVLNKNKAISEYLNNINLACLYLSEAQELKIQKSTASKAEISSLVNHIISLFRRKIRRNILEKLLLDQTKLNEVFKSLPELKNDPFSLNFVQNYDLLKLLCDGKKAEEIMNLYPNIYFGTKILVDYIRELSKKIPADENFISKGSYTIDEMSEDEEQQPAYSMPQPRQTNQPAVSQDYLSAVLSLLNQQQRPQQNPPVQTPQQAQPSQSVQPPSQQSQYPVLDRNYFQNLMQQITSNQTQAQPSSQQTSQPQASSQQTPQPMSDGDLANKLEQMHELGFLDDELNLRALQVADGNIEVAISFIIENSGM</sequence>
<evidence type="ECO:0000259" key="3">
    <source>
        <dbReference type="PROSITE" id="PS50053"/>
    </source>
</evidence>
<dbReference type="InterPro" id="IPR036249">
    <property type="entry name" value="Thioredoxin-like_sf"/>
</dbReference>
<dbReference type="Gene3D" id="1.10.8.10">
    <property type="entry name" value="DNA helicase RuvA subunit, C-terminal domain"/>
    <property type="match status" value="1"/>
</dbReference>
<dbReference type="InterPro" id="IPR029071">
    <property type="entry name" value="Ubiquitin-like_domsf"/>
</dbReference>
<dbReference type="InterPro" id="IPR000626">
    <property type="entry name" value="Ubiquitin-like_dom"/>
</dbReference>
<feature type="compositionally biased region" description="Low complexity" evidence="1">
    <location>
        <begin position="390"/>
        <end position="416"/>
    </location>
</feature>
<feature type="domain" description="UBA" evidence="2">
    <location>
        <begin position="417"/>
        <end position="461"/>
    </location>
</feature>
<dbReference type="AlphaFoldDB" id="A0A813UCJ0"/>
<reference evidence="4" key="1">
    <citation type="submission" date="2021-02" db="EMBL/GenBank/DDBJ databases">
        <authorList>
            <person name="Nowell W R."/>
        </authorList>
    </citation>
    <scope>NUCLEOTIDE SEQUENCE</scope>
    <source>
        <strain evidence="4">Ploen Becks lab</strain>
    </source>
</reference>
<evidence type="ECO:0000259" key="2">
    <source>
        <dbReference type="PROSITE" id="PS50030"/>
    </source>
</evidence>
<dbReference type="EMBL" id="CAJNOC010001019">
    <property type="protein sequence ID" value="CAF0827129.1"/>
    <property type="molecule type" value="Genomic_DNA"/>
</dbReference>
<feature type="region of interest" description="Disordered" evidence="1">
    <location>
        <begin position="390"/>
        <end position="421"/>
    </location>
</feature>
<organism evidence="4 5">
    <name type="scientific">Brachionus calyciflorus</name>
    <dbReference type="NCBI Taxonomy" id="104777"/>
    <lineage>
        <taxon>Eukaryota</taxon>
        <taxon>Metazoa</taxon>
        <taxon>Spiralia</taxon>
        <taxon>Gnathifera</taxon>
        <taxon>Rotifera</taxon>
        <taxon>Eurotatoria</taxon>
        <taxon>Monogononta</taxon>
        <taxon>Pseudotrocha</taxon>
        <taxon>Ploima</taxon>
        <taxon>Brachionidae</taxon>
        <taxon>Brachionus</taxon>
    </lineage>
</organism>
<dbReference type="SMART" id="SM00165">
    <property type="entry name" value="UBA"/>
    <property type="match status" value="1"/>
</dbReference>
<name>A0A813UCJ0_9BILA</name>
<keyword evidence="5" id="KW-1185">Reference proteome</keyword>
<feature type="region of interest" description="Disordered" evidence="1">
    <location>
        <begin position="306"/>
        <end position="328"/>
    </location>
</feature>
<evidence type="ECO:0000313" key="5">
    <source>
        <dbReference type="Proteomes" id="UP000663879"/>
    </source>
</evidence>
<protein>
    <recommendedName>
        <fullName evidence="6">UBA domain-containing protein</fullName>
    </recommendedName>
</protein>
<dbReference type="SUPFAM" id="SSF52833">
    <property type="entry name" value="Thioredoxin-like"/>
    <property type="match status" value="1"/>
</dbReference>
<dbReference type="OrthoDB" id="429967at2759"/>
<gene>
    <name evidence="4" type="ORF">OXX778_LOCUS7776</name>
</gene>
<accession>A0A813UCJ0</accession>
<evidence type="ECO:0000256" key="1">
    <source>
        <dbReference type="SAM" id="MobiDB-lite"/>
    </source>
</evidence>
<evidence type="ECO:0008006" key="6">
    <source>
        <dbReference type="Google" id="ProtNLM"/>
    </source>
</evidence>
<dbReference type="SUPFAM" id="SSF54236">
    <property type="entry name" value="Ubiquitin-like"/>
    <property type="match status" value="1"/>
</dbReference>
<dbReference type="Pfam" id="PF05768">
    <property type="entry name" value="Glrx-like"/>
    <property type="match status" value="1"/>
</dbReference>
<dbReference type="SUPFAM" id="SSF46934">
    <property type="entry name" value="UBA-like"/>
    <property type="match status" value="1"/>
</dbReference>
<feature type="region of interest" description="Disordered" evidence="1">
    <location>
        <begin position="343"/>
        <end position="373"/>
    </location>
</feature>
<feature type="compositionally biased region" description="Low complexity" evidence="1">
    <location>
        <begin position="355"/>
        <end position="373"/>
    </location>
</feature>
<dbReference type="Proteomes" id="UP000663879">
    <property type="component" value="Unassembled WGS sequence"/>
</dbReference>
<dbReference type="InterPro" id="IPR015940">
    <property type="entry name" value="UBA"/>
</dbReference>